<feature type="domain" description="DUF4378" evidence="2">
    <location>
        <begin position="513"/>
        <end position="681"/>
    </location>
</feature>
<accession>A0AAN9IP53</accession>
<feature type="domain" description="DUF3741" evidence="3">
    <location>
        <begin position="121"/>
        <end position="143"/>
    </location>
</feature>
<dbReference type="Proteomes" id="UP001372338">
    <property type="component" value="Unassembled WGS sequence"/>
</dbReference>
<feature type="compositionally biased region" description="Polar residues" evidence="1">
    <location>
        <begin position="179"/>
        <end position="189"/>
    </location>
</feature>
<feature type="region of interest" description="Disordered" evidence="1">
    <location>
        <begin position="175"/>
        <end position="207"/>
    </location>
</feature>
<proteinExistence type="predicted"/>
<comment type="caution">
    <text evidence="4">The sequence shown here is derived from an EMBL/GenBank/DDBJ whole genome shotgun (WGS) entry which is preliminary data.</text>
</comment>
<evidence type="ECO:0000313" key="4">
    <source>
        <dbReference type="EMBL" id="KAK7283680.1"/>
    </source>
</evidence>
<evidence type="ECO:0000259" key="2">
    <source>
        <dbReference type="Pfam" id="PF14309"/>
    </source>
</evidence>
<feature type="compositionally biased region" description="Polar residues" evidence="1">
    <location>
        <begin position="327"/>
        <end position="341"/>
    </location>
</feature>
<dbReference type="Pfam" id="PF14309">
    <property type="entry name" value="DUF4378"/>
    <property type="match status" value="1"/>
</dbReference>
<keyword evidence="5" id="KW-1185">Reference proteome</keyword>
<reference evidence="4 5" key="1">
    <citation type="submission" date="2024-01" db="EMBL/GenBank/DDBJ databases">
        <title>The genomes of 5 underutilized Papilionoideae crops provide insights into root nodulation and disease resistanc.</title>
        <authorList>
            <person name="Yuan L."/>
        </authorList>
    </citation>
    <scope>NUCLEOTIDE SEQUENCE [LARGE SCALE GENOMIC DNA]</scope>
    <source>
        <strain evidence="4">ZHUSHIDOU_FW_LH</strain>
        <tissue evidence="4">Leaf</tissue>
    </source>
</reference>
<sequence>MGKEWYWAGKSSKRETPTQTQTPSGCMCAFFQFFDFHPFHFPTINNQQQTATFNSASCITEDHTTIPKGAEAPRNSLESKDGTISSPPKEENFKIPKNIQIKTNGCGKLNDLSSEISNNSPSGIKTPTLVARLMGLDLLPHSPSSSSSSNLSTPNPQCNIVPNLHHMRLIRQQRHIQTKPRNSTDSSEIGATRSLPETPRISSSRRSDVDYHHRLSLQINKENIGEDLDLPRLSFCKKRYDENNSRSPSHYARQIVKQVKESVSRKVGQDITNTLKTKEQTKEEIVSQIRIKKSPKPSLKVLDESNHSSSYSPRLRFIETNKHKQSTEPSSPLISKDQNMPQPMLPRVLTKPKPQQQEFPNEQELQKQKSVPKCKKARNESFNSRLIKTDIIRNKQEESFIIIRPTSPTRVNDIKTTKSKRTRSLSSNLLDDINSVSSFLPVKTDPSPPATKIPQKQVYDTQEAKRIAQLCSGSRHKYKQEVTNTLATPQSYINNEDKPIGASTIAAEEYSPEFQYITAILMSRTTTTTTTMSFNQWFSLTHSLDPSIFHHLEAHRNDKDCNFTSKNQLGYRWNRRLLFDLVDEVLLETLRPKKSEKELWFLHGCCYNQGQGNVEGLVERVWKRIGKFPCAKCEVLEDIDGLIEVEDMEQVKVRCEEGLEEEGQGLIADIEGNIWDTLVDETVMVISRF</sequence>
<dbReference type="EMBL" id="JAYWIO010000002">
    <property type="protein sequence ID" value="KAK7283680.1"/>
    <property type="molecule type" value="Genomic_DNA"/>
</dbReference>
<dbReference type="InterPro" id="IPR032795">
    <property type="entry name" value="DUF3741-assoc"/>
</dbReference>
<dbReference type="PANTHER" id="PTHR37751">
    <property type="entry name" value="LOW PROTEIN: M-PHASE INDUCER PHOSPHATASE-LIKE PROTEIN"/>
    <property type="match status" value="1"/>
</dbReference>
<dbReference type="Pfam" id="PF14383">
    <property type="entry name" value="VARLMGL"/>
    <property type="match status" value="1"/>
</dbReference>
<feature type="region of interest" description="Disordered" evidence="1">
    <location>
        <begin position="1"/>
        <end position="22"/>
    </location>
</feature>
<evidence type="ECO:0000313" key="5">
    <source>
        <dbReference type="Proteomes" id="UP001372338"/>
    </source>
</evidence>
<evidence type="ECO:0000259" key="3">
    <source>
        <dbReference type="Pfam" id="PF14383"/>
    </source>
</evidence>
<dbReference type="PANTHER" id="PTHR37751:SF1">
    <property type="entry name" value="LOW PROTEIN: M-PHASE INDUCER PHOSPHATASE-LIKE PROTEIN"/>
    <property type="match status" value="1"/>
</dbReference>
<dbReference type="InterPro" id="IPR025486">
    <property type="entry name" value="DUF4378"/>
</dbReference>
<evidence type="ECO:0000256" key="1">
    <source>
        <dbReference type="SAM" id="MobiDB-lite"/>
    </source>
</evidence>
<evidence type="ECO:0008006" key="6">
    <source>
        <dbReference type="Google" id="ProtNLM"/>
    </source>
</evidence>
<dbReference type="AlphaFoldDB" id="A0AAN9IP53"/>
<name>A0AAN9IP53_CROPI</name>
<gene>
    <name evidence="4" type="ORF">RIF29_13379</name>
</gene>
<organism evidence="4 5">
    <name type="scientific">Crotalaria pallida</name>
    <name type="common">Smooth rattlebox</name>
    <name type="synonym">Crotalaria striata</name>
    <dbReference type="NCBI Taxonomy" id="3830"/>
    <lineage>
        <taxon>Eukaryota</taxon>
        <taxon>Viridiplantae</taxon>
        <taxon>Streptophyta</taxon>
        <taxon>Embryophyta</taxon>
        <taxon>Tracheophyta</taxon>
        <taxon>Spermatophyta</taxon>
        <taxon>Magnoliopsida</taxon>
        <taxon>eudicotyledons</taxon>
        <taxon>Gunneridae</taxon>
        <taxon>Pentapetalae</taxon>
        <taxon>rosids</taxon>
        <taxon>fabids</taxon>
        <taxon>Fabales</taxon>
        <taxon>Fabaceae</taxon>
        <taxon>Papilionoideae</taxon>
        <taxon>50 kb inversion clade</taxon>
        <taxon>genistoids sensu lato</taxon>
        <taxon>core genistoids</taxon>
        <taxon>Crotalarieae</taxon>
        <taxon>Crotalaria</taxon>
    </lineage>
</organism>
<protein>
    <recommendedName>
        <fullName evidence="6">DUF4378 domain-containing protein</fullName>
    </recommendedName>
</protein>
<feature type="region of interest" description="Disordered" evidence="1">
    <location>
        <begin position="65"/>
        <end position="91"/>
    </location>
</feature>
<feature type="region of interest" description="Disordered" evidence="1">
    <location>
        <begin position="320"/>
        <end position="377"/>
    </location>
</feature>